<dbReference type="PATRIC" id="fig|1618662.3.peg.431"/>
<feature type="domain" description="RecF/RecN/SMC N-terminal" evidence="2">
    <location>
        <begin position="3"/>
        <end position="713"/>
    </location>
</feature>
<organism evidence="3 4">
    <name type="scientific">Candidatus Jorgensenbacteria bacterium GW2011_GWA2_45_13</name>
    <dbReference type="NCBI Taxonomy" id="1618662"/>
    <lineage>
        <taxon>Bacteria</taxon>
        <taxon>Candidatus Joergenseniibacteriota</taxon>
    </lineage>
</organism>
<proteinExistence type="predicted"/>
<feature type="coiled-coil region" evidence="1">
    <location>
        <begin position="503"/>
        <end position="551"/>
    </location>
</feature>
<dbReference type="SUPFAM" id="SSF52540">
    <property type="entry name" value="P-loop containing nucleoside triphosphate hydrolases"/>
    <property type="match status" value="1"/>
</dbReference>
<evidence type="ECO:0000259" key="2">
    <source>
        <dbReference type="Pfam" id="PF02463"/>
    </source>
</evidence>
<keyword evidence="1" id="KW-0175">Coiled coil</keyword>
<sequence>MGFLKRLELQGFKSFAGKTVLDFSARTVAVVGPNGSGKSNIIDAFRWVLGEREAKQLRGETLENLIFAGTPKRATVGFARVGLYFDNQDGGFPFAAQEITLERKVDRSGTSQFSINGEEIRLRDLAPMLARAKLGNRGLTMIGQGQSDMFVQSSPDERRMMIEEILGLKEFRIKKSQAERRLFTSRINMDKVQAMLEELLPHLRVLRRQKHRWDKRGEIENELHRVEDEYYSTQYHALAEKRPIEASPLREMENSRKAKEKEIEALEKELKKLDAGAGGGERAKEIRGEIAKRFDVRAKAQVGLTRIEVTIEMQSRPSDEESVDAHRMMETLRTIRDEIANILEFEDLEKVREVLRGWKERISGFFAVKKTERNASLEDEKKKYEKELSELDREIHSLREEEEKVLHSQEENNRAFRRQVEFLEKKKNELRTLDRRVQAERFEHEKVAMRLEELLNEWKAFGRAVDELKHITPSGAYGEQELSEMQRRMVRLRGELATIGEIDEALVKEAEESEERYAFLTKELDDLEHAIADLKELVKELEHKIHGEFSEAFKQINDEFNDYFRLMFGGGRAKMKLLKKKKPVPVEGENGETASEMEIISAEEEKAEEEGAGIEIDLNLPKKRITSLEMLSGGEKSLVSIAALFALIAVSPPPFLVLDEVDAPLDESNARRFAELVKNFSSKTQFLIVTHNRATMEAADVLYGITMGDDGVSKVLSMKMEE</sequence>
<dbReference type="Proteomes" id="UP000033966">
    <property type="component" value="Unassembled WGS sequence"/>
</dbReference>
<dbReference type="AlphaFoldDB" id="A0A0G1L4S7"/>
<dbReference type="InterPro" id="IPR027417">
    <property type="entry name" value="P-loop_NTPase"/>
</dbReference>
<gene>
    <name evidence="3" type="ORF">UW92_C0021G0019</name>
</gene>
<protein>
    <submittedName>
        <fullName evidence="3">Chromosome partition protein Smc</fullName>
    </submittedName>
</protein>
<dbReference type="Pfam" id="PF02463">
    <property type="entry name" value="SMC_N"/>
    <property type="match status" value="1"/>
</dbReference>
<name>A0A0G1L4S7_9BACT</name>
<dbReference type="Gene3D" id="3.40.50.300">
    <property type="entry name" value="P-loop containing nucleotide triphosphate hydrolases"/>
    <property type="match status" value="2"/>
</dbReference>
<evidence type="ECO:0000313" key="4">
    <source>
        <dbReference type="Proteomes" id="UP000033966"/>
    </source>
</evidence>
<reference evidence="3 4" key="1">
    <citation type="journal article" date="2015" name="Nature">
        <title>rRNA introns, odd ribosomes, and small enigmatic genomes across a large radiation of phyla.</title>
        <authorList>
            <person name="Brown C.T."/>
            <person name="Hug L.A."/>
            <person name="Thomas B.C."/>
            <person name="Sharon I."/>
            <person name="Castelle C.J."/>
            <person name="Singh A."/>
            <person name="Wilkins M.J."/>
            <person name="Williams K.H."/>
            <person name="Banfield J.F."/>
        </authorList>
    </citation>
    <scope>NUCLEOTIDE SEQUENCE [LARGE SCALE GENOMIC DNA]</scope>
</reference>
<evidence type="ECO:0000256" key="1">
    <source>
        <dbReference type="SAM" id="Coils"/>
    </source>
</evidence>
<evidence type="ECO:0000313" key="3">
    <source>
        <dbReference type="EMBL" id="KKT90971.1"/>
    </source>
</evidence>
<accession>A0A0G1L4S7</accession>
<feature type="coiled-coil region" evidence="1">
    <location>
        <begin position="249"/>
        <end position="276"/>
    </location>
</feature>
<dbReference type="EMBL" id="LCKF01000021">
    <property type="protein sequence ID" value="KKT90971.1"/>
    <property type="molecule type" value="Genomic_DNA"/>
</dbReference>
<dbReference type="InterPro" id="IPR003395">
    <property type="entry name" value="RecF/RecN/SMC_N"/>
</dbReference>
<comment type="caution">
    <text evidence="3">The sequence shown here is derived from an EMBL/GenBank/DDBJ whole genome shotgun (WGS) entry which is preliminary data.</text>
</comment>
<feature type="coiled-coil region" evidence="1">
    <location>
        <begin position="367"/>
        <end position="443"/>
    </location>
</feature>
<dbReference type="PANTHER" id="PTHR43977">
    <property type="entry name" value="STRUCTURAL MAINTENANCE OF CHROMOSOMES PROTEIN 3"/>
    <property type="match status" value="1"/>
</dbReference>